<proteinExistence type="inferred from homology"/>
<dbReference type="InterPro" id="IPR006059">
    <property type="entry name" value="SBP"/>
</dbReference>
<organism evidence="5">
    <name type="scientific">Candidatus Atribacter allofermentans</name>
    <dbReference type="NCBI Taxonomy" id="1852833"/>
    <lineage>
        <taxon>Bacteria</taxon>
        <taxon>Pseudomonadati</taxon>
        <taxon>Atribacterota</taxon>
        <taxon>Atribacteria</taxon>
        <taxon>Atribacterales</taxon>
        <taxon>Atribacteraceae</taxon>
        <taxon>Atribacter</taxon>
    </lineage>
</organism>
<dbReference type="Proteomes" id="UP000485569">
    <property type="component" value="Unassembled WGS sequence"/>
</dbReference>
<name>A0A1V5STP9_9BACT</name>
<evidence type="ECO:0000313" key="5">
    <source>
        <dbReference type="EMBL" id="OQA57623.1"/>
    </source>
</evidence>
<evidence type="ECO:0000256" key="1">
    <source>
        <dbReference type="ARBA" id="ARBA00004418"/>
    </source>
</evidence>
<comment type="caution">
    <text evidence="5">The sequence shown here is derived from an EMBL/GenBank/DDBJ whole genome shotgun (WGS) entry which is preliminary data.</text>
</comment>
<evidence type="ECO:0000256" key="4">
    <source>
        <dbReference type="ARBA" id="ARBA00022729"/>
    </source>
</evidence>
<dbReference type="PANTHER" id="PTHR43649">
    <property type="entry name" value="ARABINOSE-BINDING PROTEIN-RELATED"/>
    <property type="match status" value="1"/>
</dbReference>
<keyword evidence="3" id="KW-0813">Transport</keyword>
<dbReference type="InterPro" id="IPR050490">
    <property type="entry name" value="Bact_solute-bd_prot1"/>
</dbReference>
<reference evidence="5" key="1">
    <citation type="submission" date="2017-02" db="EMBL/GenBank/DDBJ databases">
        <title>Delving into the versatile metabolic prowess of the omnipresent phylum Bacteroidetes.</title>
        <authorList>
            <person name="Nobu M.K."/>
            <person name="Mei R."/>
            <person name="Narihiro T."/>
            <person name="Kuroda K."/>
            <person name="Liu W.-T."/>
        </authorList>
    </citation>
    <scope>NUCLEOTIDE SEQUENCE</scope>
    <source>
        <strain evidence="5">ADurb.Bin276</strain>
    </source>
</reference>
<dbReference type="GO" id="GO:0042597">
    <property type="term" value="C:periplasmic space"/>
    <property type="evidence" value="ECO:0007669"/>
    <property type="project" value="UniProtKB-SubCell"/>
</dbReference>
<comment type="similarity">
    <text evidence="2">Belongs to the bacterial solute-binding protein 1 family.</text>
</comment>
<sequence>MKHKGIFFITLILMVFSFSVMVSAKVSLSALFMKQAGYQESDMIAMTDEFLKQNPDVEVNLNFVSYEELHDKIAVAAASESGVYDVIISDCVWPAEFAEAGWIIDVTDRLKDEDRADIFPTVLNSVTYKDRIYGMPWLNDWQYFFYNKKMLNEVGASVPTLWPEVIETSQKMKANGIIEYPIIDSWGQGEVVVVQYLTYLNAMGGKAFDENGLPILNQGKGLDALSYMVDNLKAGIYNPASIESFNEEVRRIYSSGQAAFGLNWIYMYNLSNDPQESQIAGDSEIALIPGFPDGNKSASCNGGMGLSIVNTCKNPDVAWDYISFLCSRDIQKKYSANALPIWISLYDDPELIALQPKAIPIAKEQIQYVFDRPQLPWYSQFSQLLGEELQSAITGAKIPQQALDDAVARMKEIQERY</sequence>
<keyword evidence="4" id="KW-0732">Signal</keyword>
<dbReference type="AlphaFoldDB" id="A0A1V5STP9"/>
<evidence type="ECO:0000256" key="2">
    <source>
        <dbReference type="ARBA" id="ARBA00008520"/>
    </source>
</evidence>
<comment type="subcellular location">
    <subcellularLocation>
        <location evidence="1">Periplasm</location>
    </subcellularLocation>
</comment>
<accession>A0A1V5STP9</accession>
<dbReference type="Pfam" id="PF01547">
    <property type="entry name" value="SBP_bac_1"/>
    <property type="match status" value="1"/>
</dbReference>
<dbReference type="SUPFAM" id="SSF53850">
    <property type="entry name" value="Periplasmic binding protein-like II"/>
    <property type="match status" value="1"/>
</dbReference>
<dbReference type="Gene3D" id="3.40.190.10">
    <property type="entry name" value="Periplasmic binding protein-like II"/>
    <property type="match status" value="2"/>
</dbReference>
<gene>
    <name evidence="5" type="ORF">BWY41_01246</name>
</gene>
<dbReference type="EMBL" id="MWBQ01000088">
    <property type="protein sequence ID" value="OQA57623.1"/>
    <property type="molecule type" value="Genomic_DNA"/>
</dbReference>
<evidence type="ECO:0000256" key="3">
    <source>
        <dbReference type="ARBA" id="ARBA00022448"/>
    </source>
</evidence>
<dbReference type="PANTHER" id="PTHR43649:SF34">
    <property type="entry name" value="ABC TRANSPORTER PERIPLASMIC-BINDING PROTEIN YCJN-RELATED"/>
    <property type="match status" value="1"/>
</dbReference>
<protein>
    <submittedName>
        <fullName evidence="5">Putative ABC transporter-binding protein</fullName>
    </submittedName>
</protein>